<keyword evidence="1" id="KW-0393">Immunoglobulin domain</keyword>
<dbReference type="EMBL" id="JARQWQ010000065">
    <property type="protein sequence ID" value="KAK2555044.1"/>
    <property type="molecule type" value="Genomic_DNA"/>
</dbReference>
<dbReference type="InterPro" id="IPR007110">
    <property type="entry name" value="Ig-like_dom"/>
</dbReference>
<accession>A0AAD9Q5G4</accession>
<evidence type="ECO:0000256" key="1">
    <source>
        <dbReference type="ARBA" id="ARBA00023319"/>
    </source>
</evidence>
<sequence>MGAIVFTKCKAVCLFFASLFVSIAGSYARVDKFTTTPKDKEVFVGGSVQFDWDYAVTGVREVRFGLIEDPEGQDRAVAIYVKVRNGTVRFNHMSESVKWIRKRVEVVPNRRASFKINSVQMDDSKTFFCLLVRDSTLPIRDKVKLTVVDLLIDRKGSTQSVESWQGHKITVVCAVKLSAGERLNSKFSWMHIPSNRTVARRNHDDTRSTSYLTITTYKDEDFEELQCRAETKNTVRYHVINITRLSSPTQPRNLKTERHFDNGVLLIQLHWEPPQSNGGTTIEKYIVSYRPNELPWKQSTHSDTEGSLFYNLRLQSGTTYHARVRAKNKAGISPPSNEVEINLGM</sequence>
<name>A0AAD9Q5G4_ACRCE</name>
<dbReference type="PROSITE" id="PS50835">
    <property type="entry name" value="IG_LIKE"/>
    <property type="match status" value="1"/>
</dbReference>
<dbReference type="Proteomes" id="UP001249851">
    <property type="component" value="Unassembled WGS sequence"/>
</dbReference>
<dbReference type="InterPro" id="IPR003599">
    <property type="entry name" value="Ig_sub"/>
</dbReference>
<dbReference type="SMART" id="SM00409">
    <property type="entry name" value="IG"/>
    <property type="match status" value="2"/>
</dbReference>
<feature type="signal peptide" evidence="2">
    <location>
        <begin position="1"/>
        <end position="28"/>
    </location>
</feature>
<protein>
    <submittedName>
        <fullName evidence="5">Twitchin</fullName>
    </submittedName>
</protein>
<dbReference type="PROSITE" id="PS50853">
    <property type="entry name" value="FN3"/>
    <property type="match status" value="1"/>
</dbReference>
<keyword evidence="6" id="KW-1185">Reference proteome</keyword>
<dbReference type="Gene3D" id="2.60.40.10">
    <property type="entry name" value="Immunoglobulins"/>
    <property type="match status" value="2"/>
</dbReference>
<evidence type="ECO:0000256" key="2">
    <source>
        <dbReference type="SAM" id="SignalP"/>
    </source>
</evidence>
<evidence type="ECO:0000313" key="5">
    <source>
        <dbReference type="EMBL" id="KAK2555044.1"/>
    </source>
</evidence>
<dbReference type="InterPro" id="IPR036116">
    <property type="entry name" value="FN3_sf"/>
</dbReference>
<dbReference type="CDD" id="cd00063">
    <property type="entry name" value="FN3"/>
    <property type="match status" value="1"/>
</dbReference>
<dbReference type="PANTHER" id="PTHR14340:SF9">
    <property type="entry name" value="FIBRONECTIN TYPE-III DOMAIN-CONTAINING PROTEIN"/>
    <property type="match status" value="1"/>
</dbReference>
<dbReference type="SMART" id="SM00060">
    <property type="entry name" value="FN3"/>
    <property type="match status" value="1"/>
</dbReference>
<reference evidence="5" key="1">
    <citation type="journal article" date="2023" name="G3 (Bethesda)">
        <title>Whole genome assembly and annotation of the endangered Caribbean coral Acropora cervicornis.</title>
        <authorList>
            <person name="Selwyn J.D."/>
            <person name="Vollmer S.V."/>
        </authorList>
    </citation>
    <scope>NUCLEOTIDE SEQUENCE</scope>
    <source>
        <strain evidence="5">K2</strain>
    </source>
</reference>
<dbReference type="PANTHER" id="PTHR14340">
    <property type="entry name" value="MICROFIBRIL-ASSOCIATED GLYCOPROTEIN 3"/>
    <property type="match status" value="1"/>
</dbReference>
<organism evidence="5 6">
    <name type="scientific">Acropora cervicornis</name>
    <name type="common">Staghorn coral</name>
    <dbReference type="NCBI Taxonomy" id="6130"/>
    <lineage>
        <taxon>Eukaryota</taxon>
        <taxon>Metazoa</taxon>
        <taxon>Cnidaria</taxon>
        <taxon>Anthozoa</taxon>
        <taxon>Hexacorallia</taxon>
        <taxon>Scleractinia</taxon>
        <taxon>Astrocoeniina</taxon>
        <taxon>Acroporidae</taxon>
        <taxon>Acropora</taxon>
    </lineage>
</organism>
<evidence type="ECO:0000259" key="4">
    <source>
        <dbReference type="PROSITE" id="PS50853"/>
    </source>
</evidence>
<feature type="domain" description="Ig-like" evidence="3">
    <location>
        <begin position="138"/>
        <end position="243"/>
    </location>
</feature>
<dbReference type="Pfam" id="PF00041">
    <property type="entry name" value="fn3"/>
    <property type="match status" value="1"/>
</dbReference>
<feature type="domain" description="Fibronectin type-III" evidence="4">
    <location>
        <begin position="250"/>
        <end position="345"/>
    </location>
</feature>
<reference evidence="5" key="2">
    <citation type="journal article" date="2023" name="Science">
        <title>Genomic signatures of disease resistance in endangered staghorn corals.</title>
        <authorList>
            <person name="Vollmer S.V."/>
            <person name="Selwyn J.D."/>
            <person name="Despard B.A."/>
            <person name="Roesel C.L."/>
        </authorList>
    </citation>
    <scope>NUCLEOTIDE SEQUENCE</scope>
    <source>
        <strain evidence="5">K2</strain>
    </source>
</reference>
<evidence type="ECO:0000259" key="3">
    <source>
        <dbReference type="PROSITE" id="PS50835"/>
    </source>
</evidence>
<dbReference type="InterPro" id="IPR003961">
    <property type="entry name" value="FN3_dom"/>
</dbReference>
<comment type="caution">
    <text evidence="5">The sequence shown here is derived from an EMBL/GenBank/DDBJ whole genome shotgun (WGS) entry which is preliminary data.</text>
</comment>
<dbReference type="AlphaFoldDB" id="A0AAD9Q5G4"/>
<feature type="chain" id="PRO_5041991974" evidence="2">
    <location>
        <begin position="29"/>
        <end position="345"/>
    </location>
</feature>
<dbReference type="InterPro" id="IPR013783">
    <property type="entry name" value="Ig-like_fold"/>
</dbReference>
<gene>
    <name evidence="5" type="ORF">P5673_023391</name>
</gene>
<keyword evidence="2" id="KW-0732">Signal</keyword>
<evidence type="ECO:0000313" key="6">
    <source>
        <dbReference type="Proteomes" id="UP001249851"/>
    </source>
</evidence>
<proteinExistence type="predicted"/>
<dbReference type="SUPFAM" id="SSF49265">
    <property type="entry name" value="Fibronectin type III"/>
    <property type="match status" value="1"/>
</dbReference>